<keyword evidence="5 6" id="KW-0472">Membrane</keyword>
<keyword evidence="4 6" id="KW-1133">Transmembrane helix</keyword>
<feature type="transmembrane region" description="Helical" evidence="6">
    <location>
        <begin position="300"/>
        <end position="320"/>
    </location>
</feature>
<feature type="transmembrane region" description="Helical" evidence="6">
    <location>
        <begin position="159"/>
        <end position="177"/>
    </location>
</feature>
<evidence type="ECO:0000256" key="6">
    <source>
        <dbReference type="SAM" id="Phobius"/>
    </source>
</evidence>
<dbReference type="CDD" id="cd11484">
    <property type="entry name" value="SLC-NCS1sbd_CobB-like"/>
    <property type="match status" value="1"/>
</dbReference>
<reference evidence="7" key="1">
    <citation type="submission" date="2020-08" db="EMBL/GenBank/DDBJ databases">
        <title>Genome public.</title>
        <authorList>
            <person name="Liu C."/>
            <person name="Sun Q."/>
        </authorList>
    </citation>
    <scope>NUCLEOTIDE SEQUENCE</scope>
    <source>
        <strain evidence="7">NSJ-52</strain>
    </source>
</reference>
<feature type="transmembrane region" description="Helical" evidence="6">
    <location>
        <begin position="364"/>
        <end position="381"/>
    </location>
</feature>
<evidence type="ECO:0000256" key="1">
    <source>
        <dbReference type="ARBA" id="ARBA00004141"/>
    </source>
</evidence>
<organism evidence="7 8">
    <name type="scientific">Lawsonibacter faecis</name>
    <dbReference type="NCBI Taxonomy" id="2763052"/>
    <lineage>
        <taxon>Bacteria</taxon>
        <taxon>Bacillati</taxon>
        <taxon>Bacillota</taxon>
        <taxon>Clostridia</taxon>
        <taxon>Eubacteriales</taxon>
        <taxon>Oscillospiraceae</taxon>
        <taxon>Lawsonibacter</taxon>
    </lineage>
</organism>
<dbReference type="PANTHER" id="PTHR30569:SF0">
    <property type="entry name" value="CYTOSINE PERMEASE"/>
    <property type="match status" value="1"/>
</dbReference>
<evidence type="ECO:0000256" key="4">
    <source>
        <dbReference type="ARBA" id="ARBA00022989"/>
    </source>
</evidence>
<dbReference type="Gene3D" id="1.10.4160.10">
    <property type="entry name" value="Hydantoin permease"/>
    <property type="match status" value="1"/>
</dbReference>
<feature type="transmembrane region" description="Helical" evidence="6">
    <location>
        <begin position="26"/>
        <end position="53"/>
    </location>
</feature>
<dbReference type="InterPro" id="IPR001248">
    <property type="entry name" value="Pur-cyt_permease"/>
</dbReference>
<protein>
    <submittedName>
        <fullName evidence="7">Cytosine permease</fullName>
    </submittedName>
</protein>
<accession>A0A8J6JDN8</accession>
<keyword evidence="8" id="KW-1185">Reference proteome</keyword>
<feature type="transmembrane region" description="Helical" evidence="6">
    <location>
        <begin position="197"/>
        <end position="214"/>
    </location>
</feature>
<evidence type="ECO:0000256" key="2">
    <source>
        <dbReference type="ARBA" id="ARBA00008974"/>
    </source>
</evidence>
<dbReference type="RefSeq" id="WP_186919411.1">
    <property type="nucleotide sequence ID" value="NZ_JACOPQ010000008.1"/>
</dbReference>
<dbReference type="EMBL" id="JACOPQ010000008">
    <property type="protein sequence ID" value="MBC5737606.1"/>
    <property type="molecule type" value="Genomic_DNA"/>
</dbReference>
<evidence type="ECO:0000256" key="5">
    <source>
        <dbReference type="ARBA" id="ARBA00023136"/>
    </source>
</evidence>
<dbReference type="InterPro" id="IPR030191">
    <property type="entry name" value="CodB"/>
</dbReference>
<feature type="transmembrane region" description="Helical" evidence="6">
    <location>
        <begin position="226"/>
        <end position="245"/>
    </location>
</feature>
<feature type="transmembrane region" description="Helical" evidence="6">
    <location>
        <begin position="387"/>
        <end position="405"/>
    </location>
</feature>
<proteinExistence type="inferred from homology"/>
<feature type="transmembrane region" description="Helical" evidence="6">
    <location>
        <begin position="326"/>
        <end position="348"/>
    </location>
</feature>
<dbReference type="Pfam" id="PF02133">
    <property type="entry name" value="Transp_cyt_pur"/>
    <property type="match status" value="1"/>
</dbReference>
<dbReference type="PANTHER" id="PTHR30569">
    <property type="entry name" value="CYTOSINE TRANSPORTER CODB"/>
    <property type="match status" value="1"/>
</dbReference>
<evidence type="ECO:0000313" key="8">
    <source>
        <dbReference type="Proteomes" id="UP000607645"/>
    </source>
</evidence>
<evidence type="ECO:0000256" key="3">
    <source>
        <dbReference type="ARBA" id="ARBA00022692"/>
    </source>
</evidence>
<dbReference type="AlphaFoldDB" id="A0A8J6JDN8"/>
<dbReference type="GO" id="GO:0015209">
    <property type="term" value="F:cytosine transmembrane transporter activity"/>
    <property type="evidence" value="ECO:0007669"/>
    <property type="project" value="InterPro"/>
</dbReference>
<feature type="transmembrane region" description="Helical" evidence="6">
    <location>
        <begin position="59"/>
        <end position="81"/>
    </location>
</feature>
<dbReference type="Proteomes" id="UP000607645">
    <property type="component" value="Unassembled WGS sequence"/>
</dbReference>
<comment type="similarity">
    <text evidence="2">Belongs to the purine-cytosine permease (2.A.39) family.</text>
</comment>
<comment type="caution">
    <text evidence="7">The sequence shown here is derived from an EMBL/GenBank/DDBJ whole genome shotgun (WGS) entry which is preliminary data.</text>
</comment>
<comment type="subcellular location">
    <subcellularLocation>
        <location evidence="1">Membrane</location>
        <topology evidence="1">Multi-pass membrane protein</topology>
    </subcellularLocation>
</comment>
<name>A0A8J6JDN8_9FIRM</name>
<feature type="transmembrane region" description="Helical" evidence="6">
    <location>
        <begin position="257"/>
        <end position="279"/>
    </location>
</feature>
<evidence type="ECO:0000313" key="7">
    <source>
        <dbReference type="EMBL" id="MBC5737606.1"/>
    </source>
</evidence>
<sequence>MEKNNKTANSSDFEVTAVPQSGRKSLWTLAFIFAGWGLNSSEIISGGTIAAPLGLTKGVVAIIIATAVNCALAVLLAVPGAKKGLGFALMTRHTYGNIGSKIPSVVISVVHFGWYGILTALLANVAIQVMPSLNFKIVAIVAGLAIAVVAAVGIKATAIIGYLAVPCVLIVGLIGVFKLTGSASTFMPGTGGSTIPMGISQGVGAFAVGSLLACDIARFSRTKGQAALGVCIGLFIGLGFVRVLGAMSVLTTGQPDIVLAFAALGMAGAAFLFLFLNIVSTTDNILYSTGLSLSNIFRWNRVYLTLIAGVLGTVVAVMGLDKFFGAWLNFLASIIPPMGGVVIADYYFVKRRDFCELEDIKRPFNVFALIAWACGIAAAMLNIWCPAIDGLIASILVYVILMYAVKKSRPEYYCRLTNTQAKISAQ</sequence>
<feature type="transmembrane region" description="Helical" evidence="6">
    <location>
        <begin position="102"/>
        <end position="127"/>
    </location>
</feature>
<feature type="transmembrane region" description="Helical" evidence="6">
    <location>
        <begin position="133"/>
        <end position="152"/>
    </location>
</feature>
<dbReference type="GO" id="GO:0005886">
    <property type="term" value="C:plasma membrane"/>
    <property type="evidence" value="ECO:0007669"/>
    <property type="project" value="TreeGrafter"/>
</dbReference>
<gene>
    <name evidence="7" type="ORF">H8S62_11385</name>
</gene>
<keyword evidence="3 6" id="KW-0812">Transmembrane</keyword>